<dbReference type="InterPro" id="IPR051224">
    <property type="entry name" value="NiCoT_RcnA"/>
</dbReference>
<comment type="similarity">
    <text evidence="13">Belongs to the NiCoT transporter (TC 2.A.52) family.</text>
</comment>
<keyword evidence="5" id="KW-1003">Cell membrane</keyword>
<proteinExistence type="inferred from homology"/>
<dbReference type="InterPro" id="IPR011541">
    <property type="entry name" value="Ni/Co_transpt_high_affinity"/>
</dbReference>
<evidence type="ECO:0000256" key="1">
    <source>
        <dbReference type="ARBA" id="ARBA00002510"/>
    </source>
</evidence>
<evidence type="ECO:0000313" key="15">
    <source>
        <dbReference type="Proteomes" id="UP001224781"/>
    </source>
</evidence>
<keyword evidence="15" id="KW-1185">Reference proteome</keyword>
<comment type="caution">
    <text evidence="14">The sequence shown here is derived from an EMBL/GenBank/DDBJ whole genome shotgun (WGS) entry which is preliminary data.</text>
</comment>
<feature type="transmembrane region" description="Helical" evidence="13">
    <location>
        <begin position="442"/>
        <end position="463"/>
    </location>
</feature>
<dbReference type="PANTHER" id="PTHR40659">
    <property type="entry name" value="NICKEL/COBALT EFFLUX SYSTEM RCNA"/>
    <property type="match status" value="1"/>
</dbReference>
<feature type="transmembrane region" description="Helical" evidence="13">
    <location>
        <begin position="190"/>
        <end position="215"/>
    </location>
</feature>
<evidence type="ECO:0000256" key="3">
    <source>
        <dbReference type="ARBA" id="ARBA00022426"/>
    </source>
</evidence>
<keyword evidence="11 13" id="KW-0472">Membrane</keyword>
<dbReference type="Pfam" id="PF03824">
    <property type="entry name" value="NicO"/>
    <property type="match status" value="2"/>
</dbReference>
<keyword evidence="10" id="KW-0921">Nickel transport</keyword>
<keyword evidence="6" id="KW-0533">Nickel</keyword>
<evidence type="ECO:0000256" key="12">
    <source>
        <dbReference type="ARBA" id="ARBA00023285"/>
    </source>
</evidence>
<keyword evidence="7 13" id="KW-0812">Transmembrane</keyword>
<evidence type="ECO:0000256" key="8">
    <source>
        <dbReference type="ARBA" id="ARBA00022989"/>
    </source>
</evidence>
<keyword evidence="3" id="KW-0171">Cobalt transport</keyword>
<keyword evidence="8 13" id="KW-1133">Transmembrane helix</keyword>
<evidence type="ECO:0000256" key="7">
    <source>
        <dbReference type="ARBA" id="ARBA00022692"/>
    </source>
</evidence>
<comment type="subcellular location">
    <subcellularLocation>
        <location evidence="2 13">Cell membrane</location>
        <topology evidence="2 13">Multi-pass membrane protein</topology>
    </subcellularLocation>
</comment>
<feature type="transmembrane region" description="Helical" evidence="13">
    <location>
        <begin position="392"/>
        <end position="421"/>
    </location>
</feature>
<evidence type="ECO:0000313" key="14">
    <source>
        <dbReference type="EMBL" id="MDQ1187092.1"/>
    </source>
</evidence>
<feature type="transmembrane region" description="Helical" evidence="13">
    <location>
        <begin position="79"/>
        <end position="99"/>
    </location>
</feature>
<sequence>MLGNIVSKIRAKAGSSIVGEHFSLPSFLSSDLFRGSSQESSWRASARREESFQPRDLGWLDSCDDPRNKSEDRNEVRTVWLLALTTLTLLFASLGIAHAQSPLGIGSAEPSISVGGPLAPFFQWINVHQQSFYRALTGALKAMREDPWALTSLIGLSFAYGVFHAAGPGHGKAVISSYMIANETQLRRGILISFVSALIQGAVAILLVTAAYFLLRGTSITMTKATQAMEIVSFAMVALFGAWLLVRKIWSMLHQRADHHAVASPQAPAPALAASPSALPVASATLSRTPTLSFKAAENTTTGFAEAGTAAPRRTGMGSGLRFQGQPVFADHAQSGSGELCDACGKAHAPDPSLFQSRTFSLTEAWSAIVAVGLRPCSGAIIVMSFSMLNGLLIGGMLSVLAMSIGTALTVSLLAILAVTAKDAAIRYAGTGSRRASRIANGIEIAGALVVLLMGLALLGASLQA</sequence>
<accession>A0ABU0UQ42</accession>
<evidence type="ECO:0000256" key="5">
    <source>
        <dbReference type="ARBA" id="ARBA00022475"/>
    </source>
</evidence>
<feature type="transmembrane region" description="Helical" evidence="13">
    <location>
        <begin position="227"/>
        <end position="246"/>
    </location>
</feature>
<name>A0ABU0UQ42_9HYPH</name>
<comment type="function">
    <text evidence="1">Efflux system for nickel and cobalt.</text>
</comment>
<evidence type="ECO:0000256" key="9">
    <source>
        <dbReference type="ARBA" id="ARBA00023065"/>
    </source>
</evidence>
<evidence type="ECO:0000256" key="11">
    <source>
        <dbReference type="ARBA" id="ARBA00023136"/>
    </source>
</evidence>
<keyword evidence="12" id="KW-0170">Cobalt</keyword>
<dbReference type="Proteomes" id="UP001224781">
    <property type="component" value="Unassembled WGS sequence"/>
</dbReference>
<feature type="transmembrane region" description="Helical" evidence="13">
    <location>
        <begin position="365"/>
        <end position="386"/>
    </location>
</feature>
<evidence type="ECO:0000256" key="6">
    <source>
        <dbReference type="ARBA" id="ARBA00022596"/>
    </source>
</evidence>
<evidence type="ECO:0000256" key="13">
    <source>
        <dbReference type="RuleBase" id="RU362101"/>
    </source>
</evidence>
<protein>
    <recommendedName>
        <fullName evidence="13">Nickel/cobalt efflux system</fullName>
    </recommendedName>
</protein>
<evidence type="ECO:0000256" key="10">
    <source>
        <dbReference type="ARBA" id="ARBA00023112"/>
    </source>
</evidence>
<reference evidence="14 15" key="1">
    <citation type="submission" date="2023-07" db="EMBL/GenBank/DDBJ databases">
        <title>Functional and genomic diversity of the sorghum phyllosphere microbiome.</title>
        <authorList>
            <person name="Shade A."/>
        </authorList>
    </citation>
    <scope>NUCLEOTIDE SEQUENCE [LARGE SCALE GENOMIC DNA]</scope>
    <source>
        <strain evidence="14 15">SORGH_AS_1126</strain>
    </source>
</reference>
<dbReference type="PANTHER" id="PTHR40659:SF1">
    <property type="entry name" value="NICKEL_COBALT EFFLUX SYSTEM RCNA"/>
    <property type="match status" value="1"/>
</dbReference>
<gene>
    <name evidence="14" type="ORF">QE408_004235</name>
</gene>
<evidence type="ECO:0000256" key="2">
    <source>
        <dbReference type="ARBA" id="ARBA00004651"/>
    </source>
</evidence>
<evidence type="ECO:0000256" key="4">
    <source>
        <dbReference type="ARBA" id="ARBA00022448"/>
    </source>
</evidence>
<feature type="transmembrane region" description="Helical" evidence="13">
    <location>
        <begin position="148"/>
        <end position="169"/>
    </location>
</feature>
<keyword evidence="9" id="KW-0406">Ion transport</keyword>
<keyword evidence="4 13" id="KW-0813">Transport</keyword>
<dbReference type="EMBL" id="JAUTBL010000002">
    <property type="protein sequence ID" value="MDQ1187092.1"/>
    <property type="molecule type" value="Genomic_DNA"/>
</dbReference>
<organism evidence="14 15">
    <name type="scientific">Agrobacterium larrymoorei</name>
    <dbReference type="NCBI Taxonomy" id="160699"/>
    <lineage>
        <taxon>Bacteria</taxon>
        <taxon>Pseudomonadati</taxon>
        <taxon>Pseudomonadota</taxon>
        <taxon>Alphaproteobacteria</taxon>
        <taxon>Hyphomicrobiales</taxon>
        <taxon>Rhizobiaceae</taxon>
        <taxon>Rhizobium/Agrobacterium group</taxon>
        <taxon>Agrobacterium</taxon>
    </lineage>
</organism>